<evidence type="ECO:0000313" key="1">
    <source>
        <dbReference type="EMBL" id="EYC43205.1"/>
    </source>
</evidence>
<dbReference type="AlphaFoldDB" id="A0A016WU56"/>
<sequence>MAVLQNMQNAVIQNFDISKYNLDIIRSNKDWGSREIMRDERPQHTLNHKQGDTVIACASTCFILLSS</sequence>
<evidence type="ECO:0000313" key="2">
    <source>
        <dbReference type="Proteomes" id="UP000024635"/>
    </source>
</evidence>
<name>A0A016WU56_9BILA</name>
<protein>
    <submittedName>
        <fullName evidence="1">Uncharacterized protein</fullName>
    </submittedName>
</protein>
<accession>A0A016WU56</accession>
<dbReference type="Proteomes" id="UP000024635">
    <property type="component" value="Unassembled WGS sequence"/>
</dbReference>
<dbReference type="EMBL" id="JARK01000100">
    <property type="protein sequence ID" value="EYC43205.1"/>
    <property type="molecule type" value="Genomic_DNA"/>
</dbReference>
<reference evidence="2" key="1">
    <citation type="journal article" date="2015" name="Nat. Genet.">
        <title>The genome and transcriptome of the zoonotic hookworm Ancylostoma ceylanicum identify infection-specific gene families.</title>
        <authorList>
            <person name="Schwarz E.M."/>
            <person name="Hu Y."/>
            <person name="Antoshechkin I."/>
            <person name="Miller M.M."/>
            <person name="Sternberg P.W."/>
            <person name="Aroian R.V."/>
        </authorList>
    </citation>
    <scope>NUCLEOTIDE SEQUENCE</scope>
    <source>
        <strain evidence="2">HY135</strain>
    </source>
</reference>
<keyword evidence="2" id="KW-1185">Reference proteome</keyword>
<organism evidence="1 2">
    <name type="scientific">Ancylostoma ceylanicum</name>
    <dbReference type="NCBI Taxonomy" id="53326"/>
    <lineage>
        <taxon>Eukaryota</taxon>
        <taxon>Metazoa</taxon>
        <taxon>Ecdysozoa</taxon>
        <taxon>Nematoda</taxon>
        <taxon>Chromadorea</taxon>
        <taxon>Rhabditida</taxon>
        <taxon>Rhabditina</taxon>
        <taxon>Rhabditomorpha</taxon>
        <taxon>Strongyloidea</taxon>
        <taxon>Ancylostomatidae</taxon>
        <taxon>Ancylostomatinae</taxon>
        <taxon>Ancylostoma</taxon>
    </lineage>
</organism>
<comment type="caution">
    <text evidence="1">The sequence shown here is derived from an EMBL/GenBank/DDBJ whole genome shotgun (WGS) entry which is preliminary data.</text>
</comment>
<proteinExistence type="predicted"/>
<gene>
    <name evidence="1" type="primary">Acey_s0500.g2577</name>
    <name evidence="1" type="ORF">Y032_0500g2577</name>
</gene>